<dbReference type="RefSeq" id="WP_124232072.1">
    <property type="nucleotide sequence ID" value="NZ_RHHM01000003.1"/>
</dbReference>
<gene>
    <name evidence="1" type="ORF">EB241_04835</name>
</gene>
<comment type="caution">
    <text evidence="1">The sequence shown here is derived from an EMBL/GenBank/DDBJ whole genome shotgun (WGS) entry which is preliminary data.</text>
</comment>
<proteinExistence type="predicted"/>
<dbReference type="EMBL" id="RHHM01000003">
    <property type="protein sequence ID" value="RQM39089.1"/>
    <property type="molecule type" value="Genomic_DNA"/>
</dbReference>
<accession>A0A3N6USV5</accession>
<keyword evidence="2" id="KW-1185">Reference proteome</keyword>
<reference evidence="1 2" key="1">
    <citation type="submission" date="2018-10" db="EMBL/GenBank/DDBJ databases">
        <title>Draft genome sequence for the type isolate of Erwinia psidii, agent causal of bacterial blight in guava (Psidium guajava) and wilt and die-back of Eucalyptus spp.</title>
        <authorList>
            <person name="Hermenegildo P.S."/>
            <person name="Santos S.A."/>
            <person name="Guimaraes L.M.S."/>
            <person name="Vidigal P.M.P."/>
            <person name="Pereira I.C."/>
            <person name="Badel J.L."/>
            <person name="Alfenas-Zerbini P."/>
            <person name="Ferreira M.A.S.V."/>
            <person name="Alfenas A.C."/>
        </authorList>
    </citation>
    <scope>NUCLEOTIDE SEQUENCE [LARGE SCALE GENOMIC DNA]</scope>
    <source>
        <strain evidence="1 2">IBSBF 435</strain>
    </source>
</reference>
<evidence type="ECO:0000313" key="2">
    <source>
        <dbReference type="Proteomes" id="UP000279457"/>
    </source>
</evidence>
<protein>
    <submittedName>
        <fullName evidence="1">Uncharacterized protein</fullName>
    </submittedName>
</protein>
<sequence>MNDFPHILAGGSTAGAKQPVSRAWSEQTVINVIQAMSGSGENVTLANFFVAVISEVPATGGSNMLGVLRLKGKIVSYSRG</sequence>
<dbReference type="AlphaFoldDB" id="A0A3N6USV5"/>
<dbReference type="Proteomes" id="UP000279457">
    <property type="component" value="Unassembled WGS sequence"/>
</dbReference>
<evidence type="ECO:0000313" key="1">
    <source>
        <dbReference type="EMBL" id="RQM39089.1"/>
    </source>
</evidence>
<organism evidence="1 2">
    <name type="scientific">Erwinia psidii</name>
    <dbReference type="NCBI Taxonomy" id="69224"/>
    <lineage>
        <taxon>Bacteria</taxon>
        <taxon>Pseudomonadati</taxon>
        <taxon>Pseudomonadota</taxon>
        <taxon>Gammaproteobacteria</taxon>
        <taxon>Enterobacterales</taxon>
        <taxon>Erwiniaceae</taxon>
        <taxon>Erwinia</taxon>
    </lineage>
</organism>
<name>A0A3N6USV5_9GAMM</name>